<evidence type="ECO:0000256" key="4">
    <source>
        <dbReference type="SAM" id="MobiDB-lite"/>
    </source>
</evidence>
<dbReference type="InterPro" id="IPR008889">
    <property type="entry name" value="VQ"/>
</dbReference>
<dbReference type="Proteomes" id="UP000012960">
    <property type="component" value="Unplaced"/>
</dbReference>
<organism evidence="7 8">
    <name type="scientific">Musa acuminata subsp. malaccensis</name>
    <name type="common">Wild banana</name>
    <name type="synonym">Musa malaccensis</name>
    <dbReference type="NCBI Taxonomy" id="214687"/>
    <lineage>
        <taxon>Eukaryota</taxon>
        <taxon>Viridiplantae</taxon>
        <taxon>Streptophyta</taxon>
        <taxon>Embryophyta</taxon>
        <taxon>Tracheophyta</taxon>
        <taxon>Spermatophyta</taxon>
        <taxon>Magnoliopsida</taxon>
        <taxon>Liliopsida</taxon>
        <taxon>Zingiberales</taxon>
        <taxon>Musaceae</taxon>
        <taxon>Musa</taxon>
    </lineage>
</organism>
<dbReference type="GO" id="GO:0005634">
    <property type="term" value="C:nucleus"/>
    <property type="evidence" value="ECO:0007669"/>
    <property type="project" value="UniProtKB-SubCell"/>
</dbReference>
<accession>A0A804K7X2</accession>
<dbReference type="PANTHER" id="PTHR33402:SF19">
    <property type="entry name" value="VQ MOTIF-CONTAINING PROTEIN 11"/>
    <property type="match status" value="1"/>
</dbReference>
<keyword evidence="3" id="KW-0539">Nucleus</keyword>
<dbReference type="Gramene" id="Ma08_t18010.1">
    <property type="protein sequence ID" value="Ma08_p18010.1"/>
    <property type="gene ID" value="Ma08_g18010"/>
</dbReference>
<sequence length="391" mass="43080">MTQTLCRVIDSATDPSELQTKGRPVLSLTQTKPAVETERGKETKRERVCSSALRSAGIRRGRCLSSIQVALRKRKKKERLLPFYEQRRQQPPVSHLVWTLVSVRQAGSTGNGIEEETSEVYISEIEYEGNGEKAATVVLLLVSSTKKTTVSFSYLRCFSVAFPLFNFLVSLSTPLYHPTMAALVPDSTNNSSSSNKLDVDGLSCSSAISGGASENTTYVRADPDNFRALVQRLTGASAATDNYSVRRLPSEARKVESKKRKLQDRRRVPTKLEININPSLYSTSATCYHRQRHYHRFSCTGSWSKGHEAGLLTSPISTMDSILLVSSASPTAATPAGAAVLLVKKEEEERAIAEKGFYLHPSPRSNSREPPKLLQLFPLHSPKNSSVSTSE</sequence>
<name>A0A804K7X2_MUSAM</name>
<gene>
    <name evidence="6" type="ORF">GSMUA_100370.1</name>
</gene>
<dbReference type="EMBL" id="HG996472">
    <property type="protein sequence ID" value="CAG1832035.1"/>
    <property type="molecule type" value="Genomic_DNA"/>
</dbReference>
<dbReference type="EnsemblPlants" id="Ma08_t18010.1">
    <property type="protein sequence ID" value="Ma08_p18010.1"/>
    <property type="gene ID" value="Ma08_g18010"/>
</dbReference>
<evidence type="ECO:0000259" key="5">
    <source>
        <dbReference type="Pfam" id="PF05678"/>
    </source>
</evidence>
<feature type="domain" description="VQ" evidence="5">
    <location>
        <begin position="215"/>
        <end position="239"/>
    </location>
</feature>
<evidence type="ECO:0000256" key="1">
    <source>
        <dbReference type="ARBA" id="ARBA00004123"/>
    </source>
</evidence>
<dbReference type="FunCoup" id="A0A804K7X2">
    <property type="interactions" value="291"/>
</dbReference>
<evidence type="ECO:0000313" key="8">
    <source>
        <dbReference type="Proteomes" id="UP000012960"/>
    </source>
</evidence>
<evidence type="ECO:0000313" key="7">
    <source>
        <dbReference type="EnsemblPlants" id="Ma08_p18010.1"/>
    </source>
</evidence>
<evidence type="ECO:0000256" key="2">
    <source>
        <dbReference type="ARBA" id="ARBA00022553"/>
    </source>
</evidence>
<keyword evidence="2" id="KW-0597">Phosphoprotein</keyword>
<dbReference type="AlphaFoldDB" id="A0A804K7X2"/>
<dbReference type="Pfam" id="PF05678">
    <property type="entry name" value="VQ"/>
    <property type="match status" value="1"/>
</dbReference>
<keyword evidence="8" id="KW-1185">Reference proteome</keyword>
<proteinExistence type="predicted"/>
<reference evidence="7" key="2">
    <citation type="submission" date="2021-05" db="UniProtKB">
        <authorList>
            <consortium name="EnsemblPlants"/>
        </authorList>
    </citation>
    <scope>IDENTIFICATION</scope>
    <source>
        <strain evidence="7">subsp. malaccensis</strain>
    </source>
</reference>
<dbReference type="InParanoid" id="A0A804K7X2"/>
<evidence type="ECO:0000256" key="3">
    <source>
        <dbReference type="ARBA" id="ARBA00023242"/>
    </source>
</evidence>
<dbReference type="PANTHER" id="PTHR33402">
    <property type="entry name" value="VQ MOTIF-CONTAINING PROTEIN 11-LIKE"/>
    <property type="match status" value="1"/>
</dbReference>
<reference evidence="6" key="1">
    <citation type="submission" date="2021-03" db="EMBL/GenBank/DDBJ databases">
        <authorList>
            <consortium name="Genoscope - CEA"/>
            <person name="William W."/>
        </authorList>
    </citation>
    <scope>NUCLEOTIDE SEQUENCE</scope>
    <source>
        <strain evidence="6">Doubled-haploid Pahang</strain>
    </source>
</reference>
<feature type="region of interest" description="Disordered" evidence="4">
    <location>
        <begin position="354"/>
        <end position="391"/>
    </location>
</feature>
<evidence type="ECO:0000313" key="6">
    <source>
        <dbReference type="EMBL" id="CAG1832035.1"/>
    </source>
</evidence>
<comment type="subcellular location">
    <subcellularLocation>
        <location evidence="1">Nucleus</location>
    </subcellularLocation>
</comment>
<protein>
    <submittedName>
        <fullName evidence="6">(wild Malaysian banana) hypothetical protein</fullName>
    </submittedName>
</protein>
<feature type="compositionally biased region" description="Polar residues" evidence="4">
    <location>
        <begin position="382"/>
        <end position="391"/>
    </location>
</feature>
<dbReference type="InterPro" id="IPR039611">
    <property type="entry name" value="VQ_4/11/13/19/31/33"/>
</dbReference>